<keyword evidence="2 9" id="KW-0813">Transport</keyword>
<dbReference type="InterPro" id="IPR007387">
    <property type="entry name" value="TRAP_DctQ"/>
</dbReference>
<dbReference type="InterPro" id="IPR055348">
    <property type="entry name" value="DctQ"/>
</dbReference>
<evidence type="ECO:0000313" key="12">
    <source>
        <dbReference type="Proteomes" id="UP000553193"/>
    </source>
</evidence>
<dbReference type="EMBL" id="JACIDJ010000004">
    <property type="protein sequence ID" value="MBB3899301.1"/>
    <property type="molecule type" value="Genomic_DNA"/>
</dbReference>
<dbReference type="GO" id="GO:0022857">
    <property type="term" value="F:transmembrane transporter activity"/>
    <property type="evidence" value="ECO:0007669"/>
    <property type="project" value="UniProtKB-UniRule"/>
</dbReference>
<accession>A0A840ADV7</accession>
<keyword evidence="6 9" id="KW-1133">Transmembrane helix</keyword>
<proteinExistence type="inferred from homology"/>
<dbReference type="GO" id="GO:0005886">
    <property type="term" value="C:plasma membrane"/>
    <property type="evidence" value="ECO:0007669"/>
    <property type="project" value="UniProtKB-SubCell"/>
</dbReference>
<keyword evidence="5 9" id="KW-0812">Transmembrane</keyword>
<evidence type="ECO:0000256" key="1">
    <source>
        <dbReference type="ARBA" id="ARBA00004429"/>
    </source>
</evidence>
<evidence type="ECO:0000313" key="11">
    <source>
        <dbReference type="EMBL" id="MBB3899301.1"/>
    </source>
</evidence>
<dbReference type="PANTHER" id="PTHR35011">
    <property type="entry name" value="2,3-DIKETO-L-GULONATE TRAP TRANSPORTER SMALL PERMEASE PROTEIN YIAM"/>
    <property type="match status" value="1"/>
</dbReference>
<sequence>MSRAADTLEALVEGLGRLSAVALIGLVLVMAGNVLLRYGFSAGSVWAQELEWHLMSPIALLGAAWALKHGEHVRVDVFYARMSELWQRRVEFLSCLAGLLVSLAVIWLSWRYVMQSWMQGEGSANPGGIDARYILKGFIPLGFALLALQFTALLLRLAPQLRR</sequence>
<evidence type="ECO:0000256" key="2">
    <source>
        <dbReference type="ARBA" id="ARBA00022448"/>
    </source>
</evidence>
<keyword evidence="3" id="KW-1003">Cell membrane</keyword>
<evidence type="ECO:0000256" key="7">
    <source>
        <dbReference type="ARBA" id="ARBA00023136"/>
    </source>
</evidence>
<evidence type="ECO:0000256" key="5">
    <source>
        <dbReference type="ARBA" id="ARBA00022692"/>
    </source>
</evidence>
<evidence type="ECO:0000256" key="3">
    <source>
        <dbReference type="ARBA" id="ARBA00022475"/>
    </source>
</evidence>
<feature type="domain" description="Tripartite ATP-independent periplasmic transporters DctQ component" evidence="10">
    <location>
        <begin position="26"/>
        <end position="158"/>
    </location>
</feature>
<keyword evidence="12" id="KW-1185">Reference proteome</keyword>
<evidence type="ECO:0000256" key="6">
    <source>
        <dbReference type="ARBA" id="ARBA00022989"/>
    </source>
</evidence>
<reference evidence="11 12" key="1">
    <citation type="submission" date="2020-08" db="EMBL/GenBank/DDBJ databases">
        <title>Genomic Encyclopedia of Type Strains, Phase IV (KMG-IV): sequencing the most valuable type-strain genomes for metagenomic binning, comparative biology and taxonomic classification.</title>
        <authorList>
            <person name="Goeker M."/>
        </authorList>
    </citation>
    <scope>NUCLEOTIDE SEQUENCE [LARGE SCALE GENOMIC DNA]</scope>
    <source>
        <strain evidence="11 12">DSM 19979</strain>
    </source>
</reference>
<organism evidence="11 12">
    <name type="scientific">Roseococcus suduntuyensis</name>
    <dbReference type="NCBI Taxonomy" id="455361"/>
    <lineage>
        <taxon>Bacteria</taxon>
        <taxon>Pseudomonadati</taxon>
        <taxon>Pseudomonadota</taxon>
        <taxon>Alphaproteobacteria</taxon>
        <taxon>Acetobacterales</taxon>
        <taxon>Roseomonadaceae</taxon>
        <taxon>Roseococcus</taxon>
    </lineage>
</organism>
<keyword evidence="4 9" id="KW-0997">Cell inner membrane</keyword>
<feature type="transmembrane region" description="Helical" evidence="9">
    <location>
        <begin position="133"/>
        <end position="155"/>
    </location>
</feature>
<keyword evidence="7 9" id="KW-0472">Membrane</keyword>
<comment type="caution">
    <text evidence="9">Lacks conserved residue(s) required for the propagation of feature annotation.</text>
</comment>
<evidence type="ECO:0000256" key="4">
    <source>
        <dbReference type="ARBA" id="ARBA00022519"/>
    </source>
</evidence>
<dbReference type="Pfam" id="PF04290">
    <property type="entry name" value="DctQ"/>
    <property type="match status" value="1"/>
</dbReference>
<comment type="subunit">
    <text evidence="9">The complex comprises the extracytoplasmic solute receptor protein and the two transmembrane proteins.</text>
</comment>
<evidence type="ECO:0000256" key="9">
    <source>
        <dbReference type="RuleBase" id="RU369079"/>
    </source>
</evidence>
<dbReference type="AlphaFoldDB" id="A0A840ADV7"/>
<dbReference type="RefSeq" id="WP_184384927.1">
    <property type="nucleotide sequence ID" value="NZ_JACIDJ010000004.1"/>
</dbReference>
<gene>
    <name evidence="11" type="ORF">GGQ83_002749</name>
</gene>
<protein>
    <recommendedName>
        <fullName evidence="9">TRAP transporter small permease protein</fullName>
    </recommendedName>
</protein>
<feature type="transmembrane region" description="Helical" evidence="9">
    <location>
        <begin position="90"/>
        <end position="113"/>
    </location>
</feature>
<dbReference type="PANTHER" id="PTHR35011:SF4">
    <property type="entry name" value="SLL1102 PROTEIN"/>
    <property type="match status" value="1"/>
</dbReference>
<feature type="transmembrane region" description="Helical" evidence="9">
    <location>
        <begin position="20"/>
        <end position="40"/>
    </location>
</feature>
<comment type="similarity">
    <text evidence="8 9">Belongs to the TRAP transporter small permease family.</text>
</comment>
<evidence type="ECO:0000256" key="8">
    <source>
        <dbReference type="ARBA" id="ARBA00038436"/>
    </source>
</evidence>
<comment type="caution">
    <text evidence="11">The sequence shown here is derived from an EMBL/GenBank/DDBJ whole genome shotgun (WGS) entry which is preliminary data.</text>
</comment>
<comment type="subcellular location">
    <subcellularLocation>
        <location evidence="1 9">Cell inner membrane</location>
        <topology evidence="1 9">Multi-pass membrane protein</topology>
    </subcellularLocation>
</comment>
<evidence type="ECO:0000259" key="10">
    <source>
        <dbReference type="Pfam" id="PF04290"/>
    </source>
</evidence>
<dbReference type="Proteomes" id="UP000553193">
    <property type="component" value="Unassembled WGS sequence"/>
</dbReference>
<comment type="function">
    <text evidence="9">Part of the tripartite ATP-independent periplasmic (TRAP) transport system.</text>
</comment>
<name>A0A840ADV7_9PROT</name>